<comment type="catalytic activity">
    <reaction evidence="12">
        <text>L-threonyl-[protein] + ATP = O-phospho-L-threonyl-[protein] + ADP + H(+)</text>
        <dbReference type="Rhea" id="RHEA:46608"/>
        <dbReference type="Rhea" id="RHEA-COMP:11060"/>
        <dbReference type="Rhea" id="RHEA-COMP:11605"/>
        <dbReference type="ChEBI" id="CHEBI:15378"/>
        <dbReference type="ChEBI" id="CHEBI:30013"/>
        <dbReference type="ChEBI" id="CHEBI:30616"/>
        <dbReference type="ChEBI" id="CHEBI:61977"/>
        <dbReference type="ChEBI" id="CHEBI:456216"/>
        <dbReference type="EC" id="2.7.12.1"/>
    </reaction>
</comment>
<dbReference type="PROSITE" id="PS50011">
    <property type="entry name" value="PROTEIN_KINASE_DOM"/>
    <property type="match status" value="1"/>
</dbReference>
<comment type="caution">
    <text evidence="16">The sequence shown here is derived from an EMBL/GenBank/DDBJ whole genome shotgun (WGS) entry which is preliminary data.</text>
</comment>
<dbReference type="InterPro" id="IPR050940">
    <property type="entry name" value="Actin_reg-Ser/Thr_kinase"/>
</dbReference>
<dbReference type="EMBL" id="CALNXK010000055">
    <property type="protein sequence ID" value="CAH3135105.1"/>
    <property type="molecule type" value="Genomic_DNA"/>
</dbReference>
<sequence length="676" mass="76310">MRPEVVHNFRVTQLSCTGKDQLDVVRKCGVFNYILVGKRGFYRRCIKEIRMVVLMDIVAEGDGDKGRCNKDSRTEETTKDRCLMLGNLIPSTIPNSLIYRYEDFISNKIANGFYGDIFKVQHRKTGEIMVLKMNKPNVEFECCTMLEEIKLMSHLSHPNIVRFLGVCLADSRMHLLIEYVNGGELEELLLDYSIHLDWSTRLYLAKDIAEGMRYLHKEGVIHRDLTSKNCLIKERNGWRYGIVADLGLATEIKEQSIVGSPYNMAPELLRGEAYDEKADVFSYGIILCEIIGRVPADPDELPRTQKFGVDIEKFQHMTGDCPKEFLQTALCCCQMEPATRPTFTETAKHLEFTLVGYKVRPRIEDAMKTIAPLPNNSHSPEQNELLTFNDRTPESPPDESDNEMNSNSPPAASPPAIIVSAEATPPINFRTAEKRRQSWIAGRYKLFNSATDDLLKNTPGKLKNFFHRALRIQTQFHPSKQRKVKDSSKQRSASELKSFTVIGSDENLSVSGEKVEHGSSGSSNPSSSTASSSGLLRKKSSEQDVAPNLSLEEVFVDGRYSPQNSNSRNAVSQNSVSPMQPPSPSMLKSTPLPYSSALGSPTLKCHEETNRPRCESTPVFNERNSELLTRRTVSNKECEMNNVHSPEAHIKEENKVKNRKSPFRIFRRRGSKSKES</sequence>
<evidence type="ECO:0000256" key="9">
    <source>
        <dbReference type="ARBA" id="ARBA00022840"/>
    </source>
</evidence>
<comment type="cofactor">
    <cofactor evidence="2">
        <name>Mg(2+)</name>
        <dbReference type="ChEBI" id="CHEBI:18420"/>
    </cofactor>
</comment>
<dbReference type="InterPro" id="IPR000719">
    <property type="entry name" value="Prot_kinase_dom"/>
</dbReference>
<keyword evidence="7" id="KW-0547">Nucleotide-binding</keyword>
<evidence type="ECO:0000256" key="7">
    <source>
        <dbReference type="ARBA" id="ARBA00022741"/>
    </source>
</evidence>
<comment type="similarity">
    <text evidence="3">Belongs to the protein kinase superfamily. TKL Ser/Thr protein kinase family.</text>
</comment>
<dbReference type="EC" id="2.7.12.1" evidence="4"/>
<feature type="compositionally biased region" description="Basic residues" evidence="14">
    <location>
        <begin position="657"/>
        <end position="676"/>
    </location>
</feature>
<evidence type="ECO:0000256" key="11">
    <source>
        <dbReference type="ARBA" id="ARBA00049003"/>
    </source>
</evidence>
<evidence type="ECO:0000256" key="12">
    <source>
        <dbReference type="ARBA" id="ARBA00049308"/>
    </source>
</evidence>
<dbReference type="InterPro" id="IPR011009">
    <property type="entry name" value="Kinase-like_dom_sf"/>
</dbReference>
<feature type="region of interest" description="Disordered" evidence="14">
    <location>
        <begin position="642"/>
        <end position="676"/>
    </location>
</feature>
<evidence type="ECO:0000259" key="15">
    <source>
        <dbReference type="PROSITE" id="PS50011"/>
    </source>
</evidence>
<evidence type="ECO:0000313" key="17">
    <source>
        <dbReference type="Proteomes" id="UP001159405"/>
    </source>
</evidence>
<evidence type="ECO:0000256" key="2">
    <source>
        <dbReference type="ARBA" id="ARBA00001946"/>
    </source>
</evidence>
<dbReference type="Proteomes" id="UP001159405">
    <property type="component" value="Unassembled WGS sequence"/>
</dbReference>
<gene>
    <name evidence="16" type="ORF">PLOB_00037759</name>
</gene>
<organism evidence="16 17">
    <name type="scientific">Porites lobata</name>
    <dbReference type="NCBI Taxonomy" id="104759"/>
    <lineage>
        <taxon>Eukaryota</taxon>
        <taxon>Metazoa</taxon>
        <taxon>Cnidaria</taxon>
        <taxon>Anthozoa</taxon>
        <taxon>Hexacorallia</taxon>
        <taxon>Scleractinia</taxon>
        <taxon>Fungiina</taxon>
        <taxon>Poritidae</taxon>
        <taxon>Porites</taxon>
    </lineage>
</organism>
<accession>A0ABN8P957</accession>
<feature type="compositionally biased region" description="Polar residues" evidence="14">
    <location>
        <begin position="374"/>
        <end position="390"/>
    </location>
</feature>
<evidence type="ECO:0000256" key="4">
    <source>
        <dbReference type="ARBA" id="ARBA00013203"/>
    </source>
</evidence>
<protein>
    <recommendedName>
        <fullName evidence="4">dual-specificity kinase</fullName>
        <ecNumber evidence="4">2.7.12.1</ecNumber>
    </recommendedName>
</protein>
<dbReference type="Gene3D" id="1.10.510.10">
    <property type="entry name" value="Transferase(Phosphotransferase) domain 1"/>
    <property type="match status" value="1"/>
</dbReference>
<dbReference type="PANTHER" id="PTHR46485:SF5">
    <property type="entry name" value="CENTER DIVIDER, ISOFORM A"/>
    <property type="match status" value="1"/>
</dbReference>
<keyword evidence="9" id="KW-0067">ATP-binding</keyword>
<dbReference type="InterPro" id="IPR008266">
    <property type="entry name" value="Tyr_kinase_AS"/>
</dbReference>
<feature type="compositionally biased region" description="Basic and acidic residues" evidence="14">
    <location>
        <begin position="604"/>
        <end position="614"/>
    </location>
</feature>
<feature type="compositionally biased region" description="Low complexity" evidence="14">
    <location>
        <begin position="518"/>
        <end position="534"/>
    </location>
</feature>
<proteinExistence type="inferred from homology"/>
<name>A0ABN8P957_9CNID</name>
<evidence type="ECO:0000256" key="1">
    <source>
        <dbReference type="ARBA" id="ARBA00001936"/>
    </source>
</evidence>
<evidence type="ECO:0000313" key="16">
    <source>
        <dbReference type="EMBL" id="CAH3135105.1"/>
    </source>
</evidence>
<evidence type="ECO:0000256" key="6">
    <source>
        <dbReference type="ARBA" id="ARBA00022679"/>
    </source>
</evidence>
<dbReference type="SUPFAM" id="SSF56112">
    <property type="entry name" value="Protein kinase-like (PK-like)"/>
    <property type="match status" value="1"/>
</dbReference>
<keyword evidence="5" id="KW-0723">Serine/threonine-protein kinase</keyword>
<dbReference type="Gene3D" id="3.30.200.20">
    <property type="entry name" value="Phosphorylase Kinase, domain 1"/>
    <property type="match status" value="1"/>
</dbReference>
<dbReference type="InterPro" id="IPR001245">
    <property type="entry name" value="Ser-Thr/Tyr_kinase_cat_dom"/>
</dbReference>
<feature type="compositionally biased region" description="Basic and acidic residues" evidence="14">
    <location>
        <begin position="646"/>
        <end position="656"/>
    </location>
</feature>
<feature type="compositionally biased region" description="Polar residues" evidence="14">
    <location>
        <begin position="561"/>
        <end position="570"/>
    </location>
</feature>
<evidence type="ECO:0000256" key="14">
    <source>
        <dbReference type="SAM" id="MobiDB-lite"/>
    </source>
</evidence>
<evidence type="ECO:0000256" key="13">
    <source>
        <dbReference type="ARBA" id="ARBA00051680"/>
    </source>
</evidence>
<reference evidence="16 17" key="1">
    <citation type="submission" date="2022-05" db="EMBL/GenBank/DDBJ databases">
        <authorList>
            <consortium name="Genoscope - CEA"/>
            <person name="William W."/>
        </authorList>
    </citation>
    <scope>NUCLEOTIDE SEQUENCE [LARGE SCALE GENOMIC DNA]</scope>
</reference>
<comment type="catalytic activity">
    <reaction evidence="13">
        <text>L-tyrosyl-[protein] + ATP = O-phospho-L-tyrosyl-[protein] + ADP + H(+)</text>
        <dbReference type="Rhea" id="RHEA:10596"/>
        <dbReference type="Rhea" id="RHEA-COMP:10136"/>
        <dbReference type="Rhea" id="RHEA-COMP:20101"/>
        <dbReference type="ChEBI" id="CHEBI:15378"/>
        <dbReference type="ChEBI" id="CHEBI:30616"/>
        <dbReference type="ChEBI" id="CHEBI:46858"/>
        <dbReference type="ChEBI" id="CHEBI:61978"/>
        <dbReference type="ChEBI" id="CHEBI:456216"/>
        <dbReference type="EC" id="2.7.12.1"/>
    </reaction>
</comment>
<keyword evidence="10" id="KW-0464">Manganese</keyword>
<feature type="domain" description="Protein kinase" evidence="15">
    <location>
        <begin position="103"/>
        <end position="352"/>
    </location>
</feature>
<keyword evidence="8" id="KW-0418">Kinase</keyword>
<feature type="compositionally biased region" description="Basic and acidic residues" evidence="14">
    <location>
        <begin position="484"/>
        <end position="494"/>
    </location>
</feature>
<evidence type="ECO:0000256" key="5">
    <source>
        <dbReference type="ARBA" id="ARBA00022527"/>
    </source>
</evidence>
<evidence type="ECO:0000256" key="10">
    <source>
        <dbReference type="ARBA" id="ARBA00023211"/>
    </source>
</evidence>
<keyword evidence="6" id="KW-0808">Transferase</keyword>
<comment type="cofactor">
    <cofactor evidence="1">
        <name>Mn(2+)</name>
        <dbReference type="ChEBI" id="CHEBI:29035"/>
    </cofactor>
</comment>
<dbReference type="PANTHER" id="PTHR46485">
    <property type="entry name" value="LIM DOMAIN KINASE 1"/>
    <property type="match status" value="1"/>
</dbReference>
<dbReference type="Pfam" id="PF07714">
    <property type="entry name" value="PK_Tyr_Ser-Thr"/>
    <property type="match status" value="1"/>
</dbReference>
<feature type="region of interest" description="Disordered" evidence="14">
    <location>
        <begin position="477"/>
        <end position="544"/>
    </location>
</feature>
<dbReference type="PROSITE" id="PS00109">
    <property type="entry name" value="PROTEIN_KINASE_TYR"/>
    <property type="match status" value="1"/>
</dbReference>
<comment type="catalytic activity">
    <reaction evidence="11">
        <text>L-seryl-[protein] + ATP = O-phospho-L-seryl-[protein] + ADP + H(+)</text>
        <dbReference type="Rhea" id="RHEA:17989"/>
        <dbReference type="Rhea" id="RHEA-COMP:9863"/>
        <dbReference type="Rhea" id="RHEA-COMP:11604"/>
        <dbReference type="ChEBI" id="CHEBI:15378"/>
        <dbReference type="ChEBI" id="CHEBI:29999"/>
        <dbReference type="ChEBI" id="CHEBI:30616"/>
        <dbReference type="ChEBI" id="CHEBI:83421"/>
        <dbReference type="ChEBI" id="CHEBI:456216"/>
        <dbReference type="EC" id="2.7.12.1"/>
    </reaction>
</comment>
<keyword evidence="17" id="KW-1185">Reference proteome</keyword>
<feature type="region of interest" description="Disordered" evidence="14">
    <location>
        <begin position="371"/>
        <end position="415"/>
    </location>
</feature>
<evidence type="ECO:0000256" key="3">
    <source>
        <dbReference type="ARBA" id="ARBA00005843"/>
    </source>
</evidence>
<feature type="region of interest" description="Disordered" evidence="14">
    <location>
        <begin position="559"/>
        <end position="618"/>
    </location>
</feature>
<evidence type="ECO:0000256" key="8">
    <source>
        <dbReference type="ARBA" id="ARBA00022777"/>
    </source>
</evidence>
<feature type="compositionally biased region" description="Low complexity" evidence="14">
    <location>
        <begin position="405"/>
        <end position="415"/>
    </location>
</feature>
<dbReference type="PRINTS" id="PR00109">
    <property type="entry name" value="TYRKINASE"/>
</dbReference>